<proteinExistence type="predicted"/>
<name>A0A7W9D4W8_9HYPH</name>
<sequence length="103" mass="10090">MTALLAVLALAGYQNHDKIAEVLKGIGQRAQSGQTGAEGKLSGTGGIGDLLGNLARGGGLGDLFGSSAAGGILSGSEVFWSSSNATVRATKSNPGSAQATTSR</sequence>
<dbReference type="EMBL" id="JACHBI010000023">
    <property type="protein sequence ID" value="MBB5577670.1"/>
    <property type="molecule type" value="Genomic_DNA"/>
</dbReference>
<evidence type="ECO:0000313" key="1">
    <source>
        <dbReference type="EMBL" id="MBB5577670.1"/>
    </source>
</evidence>
<reference evidence="1 2" key="1">
    <citation type="submission" date="2020-08" db="EMBL/GenBank/DDBJ databases">
        <title>Genomic Encyclopedia of Type Strains, Phase IV (KMG-V): Genome sequencing to study the core and pangenomes of soil and plant-associated prokaryotes.</title>
        <authorList>
            <person name="Whitman W."/>
        </authorList>
    </citation>
    <scope>NUCLEOTIDE SEQUENCE [LARGE SCALE GENOMIC DNA]</scope>
    <source>
        <strain evidence="1 2">SEMIA 4064</strain>
    </source>
</reference>
<accession>A0A7W9D4W8</accession>
<dbReference type="Proteomes" id="UP000549882">
    <property type="component" value="Unassembled WGS sequence"/>
</dbReference>
<gene>
    <name evidence="1" type="ORF">GGD50_006325</name>
</gene>
<comment type="caution">
    <text evidence="1">The sequence shown here is derived from an EMBL/GenBank/DDBJ whole genome shotgun (WGS) entry which is preliminary data.</text>
</comment>
<organism evidence="1 2">
    <name type="scientific">Rhizobium paranaense</name>
    <dbReference type="NCBI Taxonomy" id="1650438"/>
    <lineage>
        <taxon>Bacteria</taxon>
        <taxon>Pseudomonadati</taxon>
        <taxon>Pseudomonadota</taxon>
        <taxon>Alphaproteobacteria</taxon>
        <taxon>Hyphomicrobiales</taxon>
        <taxon>Rhizobiaceae</taxon>
        <taxon>Rhizobium/Agrobacterium group</taxon>
        <taxon>Rhizobium</taxon>
    </lineage>
</organism>
<dbReference type="AlphaFoldDB" id="A0A7W9D4W8"/>
<dbReference type="RefSeq" id="WP_343070041.1">
    <property type="nucleotide sequence ID" value="NZ_JACHBI010000023.1"/>
</dbReference>
<evidence type="ECO:0000313" key="2">
    <source>
        <dbReference type="Proteomes" id="UP000549882"/>
    </source>
</evidence>
<keyword evidence="2" id="KW-1185">Reference proteome</keyword>
<protein>
    <submittedName>
        <fullName evidence="1">Uncharacterized protein YidB (DUF937 family)</fullName>
    </submittedName>
</protein>